<dbReference type="NCBIfam" id="TIGR04183">
    <property type="entry name" value="Por_Secre_tail"/>
    <property type="match status" value="1"/>
</dbReference>
<gene>
    <name evidence="2" type="ORF">EI293_00280</name>
</gene>
<name>A0A428KGT6_9BACT</name>
<keyword evidence="3" id="KW-1185">Reference proteome</keyword>
<comment type="caution">
    <text evidence="2">The sequence shown here is derived from an EMBL/GenBank/DDBJ whole genome shotgun (WGS) entry which is preliminary data.</text>
</comment>
<dbReference type="OrthoDB" id="862356at2"/>
<dbReference type="EMBL" id="RWIU01000001">
    <property type="protein sequence ID" value="RSK45646.1"/>
    <property type="molecule type" value="Genomic_DNA"/>
</dbReference>
<organism evidence="2 3">
    <name type="scientific">Hymenobacter perfusus</name>
    <dbReference type="NCBI Taxonomy" id="1236770"/>
    <lineage>
        <taxon>Bacteria</taxon>
        <taxon>Pseudomonadati</taxon>
        <taxon>Bacteroidota</taxon>
        <taxon>Cytophagia</taxon>
        <taxon>Cytophagales</taxon>
        <taxon>Hymenobacteraceae</taxon>
        <taxon>Hymenobacter</taxon>
    </lineage>
</organism>
<feature type="chain" id="PRO_5019495495" evidence="1">
    <location>
        <begin position="22"/>
        <end position="473"/>
    </location>
</feature>
<evidence type="ECO:0000313" key="2">
    <source>
        <dbReference type="EMBL" id="RSK45646.1"/>
    </source>
</evidence>
<accession>A0A428KGT6</accession>
<dbReference type="AlphaFoldDB" id="A0A428KGT6"/>
<feature type="signal peptide" evidence="1">
    <location>
        <begin position="1"/>
        <end position="21"/>
    </location>
</feature>
<protein>
    <submittedName>
        <fullName evidence="2">T9SS C-terminal target domain-containing protein</fullName>
    </submittedName>
</protein>
<evidence type="ECO:0000313" key="3">
    <source>
        <dbReference type="Proteomes" id="UP000270291"/>
    </source>
</evidence>
<reference evidence="2 3" key="1">
    <citation type="submission" date="2018-12" db="EMBL/GenBank/DDBJ databases">
        <authorList>
            <person name="Feng G."/>
            <person name="Zhu H."/>
        </authorList>
    </citation>
    <scope>NUCLEOTIDE SEQUENCE [LARGE SCALE GENOMIC DNA]</scope>
    <source>
        <strain evidence="2 3">LMG 26000</strain>
    </source>
</reference>
<evidence type="ECO:0000256" key="1">
    <source>
        <dbReference type="SAM" id="SignalP"/>
    </source>
</evidence>
<proteinExistence type="predicted"/>
<dbReference type="Proteomes" id="UP000270291">
    <property type="component" value="Unassembled WGS sequence"/>
</dbReference>
<dbReference type="SUPFAM" id="SSF50998">
    <property type="entry name" value="Quinoprotein alcohol dehydrogenase-like"/>
    <property type="match status" value="1"/>
</dbReference>
<sequence>MKHVYISVFAVFLLLSGAFSAAAQAIWSNRYGTSSVDVLKAMQPVRAGGYLLSGTQGSAFGGSAFFLVRTTATGDTIWTKKQRIRQFTRVAATDLLCEDNAGHVLLIGAGQAPAPSGAVVLLLNQATGDTLWTKTFTGPDAPDFVDLAWSPAQDFVLTANVQGHPYLLRISSSGQITQQVLLDYSPTQAGGVSRLVRGTAGYWVLLSPTVSNASATPKAVFVSDSGVRGPEYATTLTLYYNALSPGRGICSFLPVEGGNFLVVTSGSITKLSPTFTTLWSRASSTYSITGALGFLQAQRSTSGNYVVVGISRASHTMSIGTFSFDPQGAYVGSKGYFGGLDYGSDQNACLQIAPVTGHFVVGASLGADYHLMALAGDPVLAATPPARSAGGRLYPNPLNEQELLTVAVPVPLAGLVTLTDTQGRVLRTWNAAQVAKPNSSSFQVSLQGLAAGMYYLCLEDAAKSRQILRVEKR</sequence>
<keyword evidence="1" id="KW-0732">Signal</keyword>
<dbReference type="InterPro" id="IPR026444">
    <property type="entry name" value="Secre_tail"/>
</dbReference>
<dbReference type="InterPro" id="IPR011047">
    <property type="entry name" value="Quinoprotein_ADH-like_sf"/>
</dbReference>